<dbReference type="EMBL" id="CP130612">
    <property type="protein sequence ID" value="WKW10999.1"/>
    <property type="molecule type" value="Genomic_DNA"/>
</dbReference>
<keyword evidence="2 3" id="KW-0732">Signal</keyword>
<dbReference type="GO" id="GO:0005576">
    <property type="term" value="C:extracellular region"/>
    <property type="evidence" value="ECO:0007669"/>
    <property type="project" value="UniProtKB-SubCell"/>
</dbReference>
<comment type="subcellular location">
    <subcellularLocation>
        <location evidence="1">Secreted</location>
    </subcellularLocation>
</comment>
<dbReference type="RefSeq" id="WP_367886704.1">
    <property type="nucleotide sequence ID" value="NZ_CP130612.1"/>
</dbReference>
<dbReference type="InterPro" id="IPR051398">
    <property type="entry name" value="Polysacch_Deacetylase"/>
</dbReference>
<evidence type="ECO:0000259" key="4">
    <source>
        <dbReference type="Pfam" id="PF01522"/>
    </source>
</evidence>
<dbReference type="EMBL" id="CP130613">
    <property type="protein sequence ID" value="WKW13909.1"/>
    <property type="molecule type" value="Genomic_DNA"/>
</dbReference>
<dbReference type="Gene3D" id="3.20.20.370">
    <property type="entry name" value="Glycoside hydrolase/deacetylase"/>
    <property type="match status" value="1"/>
</dbReference>
<name>A0AA49JXX9_9BACT</name>
<sequence>MRLTIFLALFVLGRAAAAQATPAASPTRAPNELGRIPVLEYHLIGEREARWSRNWQRFARDLELLHARGYRPITVRQLVRGEIDLPAGLSPVVITFDDASPGQFRYIERSGQLVVDPQSAVGIWDAMAAKHPEWRGGGTFCVLTAASEGHALFGEKGIQGQRSEWRHRKVRELVEKGHEVCNHTLYHVNLARSSAAFGTEQIARAQLAVDSAVSGYRMTSFALPLGEWPADRSILRSGRWTDPRTGREVRYEIDAILMVAGGPSRSPKDPQFDPLRIPRVQVFGDELERTLDQLDRNNTRYVSAGRRTRASRP</sequence>
<gene>
    <name evidence="5" type="ORF">Strain138_000233</name>
    <name evidence="6" type="ORF">Strain318_000233</name>
</gene>
<evidence type="ECO:0000313" key="7">
    <source>
        <dbReference type="Proteomes" id="UP001229955"/>
    </source>
</evidence>
<feature type="signal peptide" evidence="3">
    <location>
        <begin position="1"/>
        <end position="20"/>
    </location>
</feature>
<dbReference type="PANTHER" id="PTHR34216">
    <property type="match status" value="1"/>
</dbReference>
<dbReference type="GO" id="GO:0016810">
    <property type="term" value="F:hydrolase activity, acting on carbon-nitrogen (but not peptide) bonds"/>
    <property type="evidence" value="ECO:0007669"/>
    <property type="project" value="InterPro"/>
</dbReference>
<evidence type="ECO:0000313" key="5">
    <source>
        <dbReference type="EMBL" id="WKW10999.1"/>
    </source>
</evidence>
<feature type="chain" id="PRO_5041200261" evidence="3">
    <location>
        <begin position="21"/>
        <end position="313"/>
    </location>
</feature>
<dbReference type="AlphaFoldDB" id="A0AA49JXX9"/>
<dbReference type="GO" id="GO:0005975">
    <property type="term" value="P:carbohydrate metabolic process"/>
    <property type="evidence" value="ECO:0007669"/>
    <property type="project" value="InterPro"/>
</dbReference>
<dbReference type="InterPro" id="IPR002509">
    <property type="entry name" value="NODB_dom"/>
</dbReference>
<dbReference type="PANTHER" id="PTHR34216:SF3">
    <property type="entry name" value="POLY-BETA-1,6-N-ACETYL-D-GLUCOSAMINE N-DEACETYLASE"/>
    <property type="match status" value="1"/>
</dbReference>
<accession>A0AA49JS80</accession>
<accession>A0AA49JXX9</accession>
<keyword evidence="7" id="KW-1185">Reference proteome</keyword>
<dbReference type="InterPro" id="IPR011330">
    <property type="entry name" value="Glyco_hydro/deAcase_b/a-brl"/>
</dbReference>
<organism evidence="6 7">
    <name type="scientific">Pseudogemmatithrix spongiicola</name>
    <dbReference type="NCBI Taxonomy" id="3062599"/>
    <lineage>
        <taxon>Bacteria</taxon>
        <taxon>Pseudomonadati</taxon>
        <taxon>Gemmatimonadota</taxon>
        <taxon>Gemmatimonadia</taxon>
        <taxon>Gemmatimonadales</taxon>
        <taxon>Gemmatimonadaceae</taxon>
        <taxon>Pseudogemmatithrix</taxon>
    </lineage>
</organism>
<feature type="domain" description="NodB homology" evidence="4">
    <location>
        <begin position="138"/>
        <end position="231"/>
    </location>
</feature>
<dbReference type="Proteomes" id="UP001229955">
    <property type="component" value="Chromosome"/>
</dbReference>
<protein>
    <submittedName>
        <fullName evidence="6">Polysaccharide deacetylase family protein</fullName>
    </submittedName>
</protein>
<evidence type="ECO:0000256" key="3">
    <source>
        <dbReference type="SAM" id="SignalP"/>
    </source>
</evidence>
<proteinExistence type="predicted"/>
<dbReference type="SUPFAM" id="SSF88713">
    <property type="entry name" value="Glycoside hydrolase/deacetylase"/>
    <property type="match status" value="1"/>
</dbReference>
<evidence type="ECO:0000256" key="2">
    <source>
        <dbReference type="ARBA" id="ARBA00022729"/>
    </source>
</evidence>
<evidence type="ECO:0000313" key="6">
    <source>
        <dbReference type="EMBL" id="WKW13909.1"/>
    </source>
</evidence>
<dbReference type="KEGG" id="pspc:Strain318_000233"/>
<reference evidence="6" key="1">
    <citation type="submission" date="2023-07" db="EMBL/GenBank/DDBJ databases">
        <authorList>
            <person name="Haufschild T."/>
            <person name="Kallscheuer N."/>
            <person name="Hammer J."/>
            <person name="Kohn T."/>
            <person name="Kabuu M."/>
            <person name="Jogler M."/>
            <person name="Wohfarth N."/>
            <person name="Heuer A."/>
            <person name="Rohde M."/>
            <person name="van Teeseling M.C.F."/>
            <person name="Jogler C."/>
        </authorList>
    </citation>
    <scope>NUCLEOTIDE SEQUENCE</scope>
    <source>
        <strain evidence="5">Strain 138</strain>
        <strain evidence="6">Strain 318</strain>
    </source>
</reference>
<evidence type="ECO:0000256" key="1">
    <source>
        <dbReference type="ARBA" id="ARBA00004613"/>
    </source>
</evidence>
<dbReference type="Pfam" id="PF01522">
    <property type="entry name" value="Polysacc_deac_1"/>
    <property type="match status" value="1"/>
</dbReference>